<dbReference type="EMBL" id="LN868938">
    <property type="protein sequence ID" value="CRY75184.1"/>
    <property type="molecule type" value="Genomic_DNA"/>
</dbReference>
<evidence type="ECO:0000313" key="2">
    <source>
        <dbReference type="Proteomes" id="UP000057820"/>
    </source>
</evidence>
<evidence type="ECO:0000313" key="1">
    <source>
        <dbReference type="EMBL" id="CRY75184.1"/>
    </source>
</evidence>
<protein>
    <submittedName>
        <fullName evidence="1">Uncharacterized protein</fullName>
    </submittedName>
</protein>
<name>A0A0H5NJ22_NOCFR</name>
<dbReference type="KEGG" id="nfr:ERS450000_01200"/>
<accession>A0A0H5NJ22</accession>
<reference evidence="2" key="1">
    <citation type="submission" date="2015-03" db="EMBL/GenBank/DDBJ databases">
        <authorList>
            <consortium name="Pathogen Informatics"/>
        </authorList>
    </citation>
    <scope>NUCLEOTIDE SEQUENCE [LARGE SCALE GENOMIC DNA]</scope>
    <source>
        <strain evidence="2">NCTC11134</strain>
    </source>
</reference>
<dbReference type="RefSeq" id="WP_240327439.1">
    <property type="nucleotide sequence ID" value="NZ_CP031418.1"/>
</dbReference>
<dbReference type="Proteomes" id="UP000057820">
    <property type="component" value="Chromosome 1"/>
</dbReference>
<organism evidence="1 2">
    <name type="scientific">Nocardia farcinica</name>
    <dbReference type="NCBI Taxonomy" id="37329"/>
    <lineage>
        <taxon>Bacteria</taxon>
        <taxon>Bacillati</taxon>
        <taxon>Actinomycetota</taxon>
        <taxon>Actinomycetes</taxon>
        <taxon>Mycobacteriales</taxon>
        <taxon>Nocardiaceae</taxon>
        <taxon>Nocardia</taxon>
    </lineage>
</organism>
<dbReference type="AlphaFoldDB" id="A0A0H5NJ22"/>
<sequence>MADQLTPRVLDRLLPLAARRASAPGGLRVTEGQLQHELCRLLVPAHRLPRRAAFTLPIPVPEDAFRAALARHRELPGLLAPAAPRTTPPGQHTGEPDLFDYGLPRLLVCESQGIAAMLRANGLPMESACPVVSAAELPLHPGVVAMLARVRGTVYVLHGASAAGLPFPARVRELAGLAAEVRVVPLGLRPRQAMGLHLFHRHDRDDLALDRAARPDLRAAPGLPHLDPRERDWLRRGRAVDLDAVRPAALLRTVHRLVREVRPPRTPLVDLRRARDAGFLTWPAA</sequence>
<gene>
    <name evidence="1" type="ORF">ERS450000_01200</name>
</gene>
<proteinExistence type="predicted"/>